<proteinExistence type="predicted"/>
<comment type="caution">
    <text evidence="2">The sequence shown here is derived from an EMBL/GenBank/DDBJ whole genome shotgun (WGS) entry which is preliminary data.</text>
</comment>
<reference evidence="2" key="1">
    <citation type="submission" date="2014-05" db="EMBL/GenBank/DDBJ databases">
        <title>Key roles for freshwater Actinobacteria revealed by deep metagenomic sequencing.</title>
        <authorList>
            <person name="Ghai R."/>
            <person name="Mizuno C.M."/>
            <person name="Picazo A."/>
            <person name="Camacho A."/>
            <person name="Rodriguez-Valera F."/>
        </authorList>
    </citation>
    <scope>NUCLEOTIDE SEQUENCE</scope>
</reference>
<evidence type="ECO:0000313" key="2">
    <source>
        <dbReference type="EMBL" id="KGA17137.1"/>
    </source>
</evidence>
<keyword evidence="1" id="KW-1133">Transmembrane helix</keyword>
<evidence type="ECO:0008006" key="3">
    <source>
        <dbReference type="Google" id="ProtNLM"/>
    </source>
</evidence>
<name>A0A094Q184_9ZZZZ</name>
<dbReference type="EMBL" id="JNSK01000049">
    <property type="protein sequence ID" value="KGA17137.1"/>
    <property type="molecule type" value="Genomic_DNA"/>
</dbReference>
<protein>
    <recommendedName>
        <fullName evidence="3">DUF3149 domain-containing protein</fullName>
    </recommendedName>
</protein>
<gene>
    <name evidence="2" type="ORF">GM50_12625</name>
</gene>
<keyword evidence="1" id="KW-0472">Membrane</keyword>
<evidence type="ECO:0000256" key="1">
    <source>
        <dbReference type="SAM" id="Phobius"/>
    </source>
</evidence>
<sequence>MKDVEIGAAGSLTMIVLCTAMVILMRSFYKRYTRMQNRSEEDKN</sequence>
<organism evidence="2">
    <name type="scientific">freshwater metagenome</name>
    <dbReference type="NCBI Taxonomy" id="449393"/>
    <lineage>
        <taxon>unclassified sequences</taxon>
        <taxon>metagenomes</taxon>
        <taxon>ecological metagenomes</taxon>
    </lineage>
</organism>
<feature type="transmembrane region" description="Helical" evidence="1">
    <location>
        <begin position="6"/>
        <end position="29"/>
    </location>
</feature>
<dbReference type="AlphaFoldDB" id="A0A094Q184"/>
<keyword evidence="1" id="KW-0812">Transmembrane</keyword>
<accession>A0A094Q184</accession>